<dbReference type="Proteomes" id="UP000664698">
    <property type="component" value="Unassembled WGS sequence"/>
</dbReference>
<protein>
    <submittedName>
        <fullName evidence="3">Beta-lactamase family protein</fullName>
    </submittedName>
</protein>
<proteinExistence type="predicted"/>
<dbReference type="InterPro" id="IPR001466">
    <property type="entry name" value="Beta-lactam-related"/>
</dbReference>
<gene>
    <name evidence="3" type="ORF">J0A67_06130</name>
</gene>
<feature type="chain" id="PRO_5046346157" evidence="1">
    <location>
        <begin position="26"/>
        <end position="389"/>
    </location>
</feature>
<evidence type="ECO:0000313" key="3">
    <source>
        <dbReference type="EMBL" id="MBN7800429.1"/>
    </source>
</evidence>
<dbReference type="PANTHER" id="PTHR46825">
    <property type="entry name" value="D-ALANYL-D-ALANINE-CARBOXYPEPTIDASE/ENDOPEPTIDASE AMPH"/>
    <property type="match status" value="1"/>
</dbReference>
<dbReference type="RefSeq" id="WP_206568377.1">
    <property type="nucleotide sequence ID" value="NZ_JAFKCW010000001.1"/>
</dbReference>
<dbReference type="InterPro" id="IPR050491">
    <property type="entry name" value="AmpC-like"/>
</dbReference>
<feature type="domain" description="Beta-lactamase-related" evidence="2">
    <location>
        <begin position="49"/>
        <end position="366"/>
    </location>
</feature>
<dbReference type="EMBL" id="JAFKCW010000001">
    <property type="protein sequence ID" value="MBN7800429.1"/>
    <property type="molecule type" value="Genomic_DNA"/>
</dbReference>
<dbReference type="PANTHER" id="PTHR46825:SF9">
    <property type="entry name" value="BETA-LACTAMASE-RELATED DOMAIN-CONTAINING PROTEIN"/>
    <property type="match status" value="1"/>
</dbReference>
<feature type="signal peptide" evidence="1">
    <location>
        <begin position="1"/>
        <end position="25"/>
    </location>
</feature>
<evidence type="ECO:0000259" key="2">
    <source>
        <dbReference type="Pfam" id="PF00144"/>
    </source>
</evidence>
<dbReference type="Gene3D" id="3.40.710.10">
    <property type="entry name" value="DD-peptidase/beta-lactamase superfamily"/>
    <property type="match status" value="1"/>
</dbReference>
<dbReference type="Pfam" id="PF00144">
    <property type="entry name" value="Beta-lactamase"/>
    <property type="match status" value="1"/>
</dbReference>
<evidence type="ECO:0000256" key="1">
    <source>
        <dbReference type="SAM" id="SignalP"/>
    </source>
</evidence>
<keyword evidence="4" id="KW-1185">Reference proteome</keyword>
<sequence>MKRNLTEKLLLLVFVFFALSLAGNAQQENCAPANSDAANRRFESVRRKMDEVVSLGIPGMVAGVKTQDLEWYFASGFSRLESQTRMNTCNLQYLQSISKTYLATSILILSERDKVDLDLPVSNYLPDDVASWISRSDEMTVRMLLNHSSGIPEYNYLPQYITVLLQDPDHDFQPRDYMKLIQGKDLDFEPGSRYSYRNSGYVLLALMMDHLTGDHAAYIRENIFERLGLKHTFYRDTPSYLDRPELVNGYWDRYSNGILENSSFLQVQNVKKMVGDDGIITNPADAIRFLEALIEGKLVSKASLAEMRTWINDSNGVPQYGLGLDLTTLGGKEAIGHSGGGLGAGSQLYYFPEKNTFVFLAINLATVTGSPIHSEAEKVLNELYFEILR</sequence>
<organism evidence="3 4">
    <name type="scientific">Algoriphagus aestuariicola</name>
    <dbReference type="NCBI Taxonomy" id="1852016"/>
    <lineage>
        <taxon>Bacteria</taxon>
        <taxon>Pseudomonadati</taxon>
        <taxon>Bacteroidota</taxon>
        <taxon>Cytophagia</taxon>
        <taxon>Cytophagales</taxon>
        <taxon>Cyclobacteriaceae</taxon>
        <taxon>Algoriphagus</taxon>
    </lineage>
</organism>
<name>A0ABS3BRX4_9BACT</name>
<dbReference type="SUPFAM" id="SSF56601">
    <property type="entry name" value="beta-lactamase/transpeptidase-like"/>
    <property type="match status" value="1"/>
</dbReference>
<accession>A0ABS3BRX4</accession>
<keyword evidence="1" id="KW-0732">Signal</keyword>
<comment type="caution">
    <text evidence="3">The sequence shown here is derived from an EMBL/GenBank/DDBJ whole genome shotgun (WGS) entry which is preliminary data.</text>
</comment>
<evidence type="ECO:0000313" key="4">
    <source>
        <dbReference type="Proteomes" id="UP000664698"/>
    </source>
</evidence>
<reference evidence="3 4" key="1">
    <citation type="submission" date="2021-03" db="EMBL/GenBank/DDBJ databases">
        <title>novel species isolated from a fishpond in China.</title>
        <authorList>
            <person name="Lu H."/>
            <person name="Cai Z."/>
        </authorList>
    </citation>
    <scope>NUCLEOTIDE SEQUENCE [LARGE SCALE GENOMIC DNA]</scope>
    <source>
        <strain evidence="3 4">JCM 31546</strain>
    </source>
</reference>
<dbReference type="InterPro" id="IPR012338">
    <property type="entry name" value="Beta-lactam/transpept-like"/>
</dbReference>